<evidence type="ECO:0000256" key="11">
    <source>
        <dbReference type="ARBA" id="ARBA00049376"/>
    </source>
</evidence>
<dbReference type="EMBL" id="JBELOE010000052">
    <property type="protein sequence ID" value="MER2490454.1"/>
    <property type="molecule type" value="Genomic_DNA"/>
</dbReference>
<keyword evidence="2" id="KW-0554">One-carbon metabolism</keyword>
<comment type="catalytic activity">
    <reaction evidence="10">
        <text>(6S)-5,6,7,8-tetrahydrofolate + NADP(+) = 7,8-dihydrofolate + NADPH + H(+)</text>
        <dbReference type="Rhea" id="RHEA:15009"/>
        <dbReference type="ChEBI" id="CHEBI:15378"/>
        <dbReference type="ChEBI" id="CHEBI:57451"/>
        <dbReference type="ChEBI" id="CHEBI:57453"/>
        <dbReference type="ChEBI" id="CHEBI:57783"/>
        <dbReference type="ChEBI" id="CHEBI:58349"/>
        <dbReference type="EC" id="1.5.1.3"/>
    </reaction>
</comment>
<evidence type="ECO:0000256" key="9">
    <source>
        <dbReference type="ARBA" id="ARBA00042299"/>
    </source>
</evidence>
<dbReference type="GO" id="GO:0016491">
    <property type="term" value="F:oxidoreductase activity"/>
    <property type="evidence" value="ECO:0007669"/>
    <property type="project" value="UniProtKB-KW"/>
</dbReference>
<dbReference type="SUPFAM" id="SSF51735">
    <property type="entry name" value="NAD(P)-binding Rossmann-fold domains"/>
    <property type="match status" value="1"/>
</dbReference>
<keyword evidence="13" id="KW-1185">Reference proteome</keyword>
<dbReference type="PRINTS" id="PR00081">
    <property type="entry name" value="GDHRDH"/>
</dbReference>
<reference evidence="12 13" key="1">
    <citation type="submission" date="2024-06" db="EMBL/GenBank/DDBJ databases">
        <authorList>
            <person name="Chen R.Y."/>
        </authorList>
    </citation>
    <scope>NUCLEOTIDE SEQUENCE [LARGE SCALE GENOMIC DNA]</scope>
    <source>
        <strain evidence="12 13">D2</strain>
    </source>
</reference>
<dbReference type="PANTHER" id="PTHR43639:SF6">
    <property type="entry name" value="DIHYDROMONAPTERIN REDUCTASE"/>
    <property type="match status" value="1"/>
</dbReference>
<dbReference type="InterPro" id="IPR002347">
    <property type="entry name" value="SDR_fam"/>
</dbReference>
<comment type="caution">
    <text evidence="12">The sequence shown here is derived from an EMBL/GenBank/DDBJ whole genome shotgun (WGS) entry which is preliminary data.</text>
</comment>
<dbReference type="Pfam" id="PF13561">
    <property type="entry name" value="adh_short_C2"/>
    <property type="match status" value="1"/>
</dbReference>
<evidence type="ECO:0000313" key="12">
    <source>
        <dbReference type="EMBL" id="MER2490454.1"/>
    </source>
</evidence>
<evidence type="ECO:0000256" key="4">
    <source>
        <dbReference type="ARBA" id="ARBA00023002"/>
    </source>
</evidence>
<keyword evidence="3" id="KW-0521">NADP</keyword>
<dbReference type="NCBIfam" id="NF005066">
    <property type="entry name" value="PRK06483.1"/>
    <property type="match status" value="1"/>
</dbReference>
<comment type="catalytic activity">
    <reaction evidence="11">
        <text>7,8-dihydromonapterin + NADPH + H(+) = 5,6,7,8-tetrahydromonapterin + NADP(+)</text>
        <dbReference type="Rhea" id="RHEA:34847"/>
        <dbReference type="ChEBI" id="CHEBI:15378"/>
        <dbReference type="ChEBI" id="CHEBI:57783"/>
        <dbReference type="ChEBI" id="CHEBI:58349"/>
        <dbReference type="ChEBI" id="CHEBI:71175"/>
        <dbReference type="ChEBI" id="CHEBI:71177"/>
        <dbReference type="EC" id="1.5.1.50"/>
    </reaction>
</comment>
<evidence type="ECO:0000256" key="7">
    <source>
        <dbReference type="ARBA" id="ARBA00039145"/>
    </source>
</evidence>
<dbReference type="Proteomes" id="UP001467690">
    <property type="component" value="Unassembled WGS sequence"/>
</dbReference>
<organism evidence="12 13">
    <name type="scientific">Catenovulum sediminis</name>
    <dbReference type="NCBI Taxonomy" id="1740262"/>
    <lineage>
        <taxon>Bacteria</taxon>
        <taxon>Pseudomonadati</taxon>
        <taxon>Pseudomonadota</taxon>
        <taxon>Gammaproteobacteria</taxon>
        <taxon>Alteromonadales</taxon>
        <taxon>Alteromonadaceae</taxon>
        <taxon>Catenovulum</taxon>
    </lineage>
</organism>
<dbReference type="Gene3D" id="3.40.50.720">
    <property type="entry name" value="NAD(P)-binding Rossmann-like Domain"/>
    <property type="match status" value="1"/>
</dbReference>
<evidence type="ECO:0000256" key="2">
    <source>
        <dbReference type="ARBA" id="ARBA00022563"/>
    </source>
</evidence>
<dbReference type="RefSeq" id="WP_143872093.1">
    <property type="nucleotide sequence ID" value="NZ_CP041660.1"/>
</dbReference>
<evidence type="ECO:0000256" key="5">
    <source>
        <dbReference type="ARBA" id="ARBA00037508"/>
    </source>
</evidence>
<evidence type="ECO:0000256" key="10">
    <source>
        <dbReference type="ARBA" id="ARBA00048873"/>
    </source>
</evidence>
<comment type="function">
    <text evidence="5">Catalyzes the reduction of dihydromonapterin to tetrahydromonapterin. Also has lower activity with dihydrofolate.</text>
</comment>
<evidence type="ECO:0000256" key="3">
    <source>
        <dbReference type="ARBA" id="ARBA00022857"/>
    </source>
</evidence>
<dbReference type="InterPro" id="IPR036291">
    <property type="entry name" value="NAD(P)-bd_dom_sf"/>
</dbReference>
<dbReference type="EC" id="1.5.1.50" evidence="7"/>
<dbReference type="InterPro" id="IPR020904">
    <property type="entry name" value="Sc_DH/Rdtase_CS"/>
</dbReference>
<evidence type="ECO:0000256" key="6">
    <source>
        <dbReference type="ARBA" id="ARBA00038212"/>
    </source>
</evidence>
<evidence type="ECO:0000256" key="1">
    <source>
        <dbReference type="ARBA" id="ARBA00012856"/>
    </source>
</evidence>
<gene>
    <name evidence="12" type="primary">folM</name>
    <name evidence="12" type="ORF">ABS311_00965</name>
</gene>
<evidence type="ECO:0000313" key="13">
    <source>
        <dbReference type="Proteomes" id="UP001467690"/>
    </source>
</evidence>
<accession>A0ABV1RC16</accession>
<protein>
    <recommendedName>
        <fullName evidence="8">Dihydromonapterin reductase</fullName>
        <ecNumber evidence="1">1.5.1.3</ecNumber>
        <ecNumber evidence="7">1.5.1.50</ecNumber>
    </recommendedName>
    <alternativeName>
        <fullName evidence="9">Dihydrofolate reductase</fullName>
    </alternativeName>
</protein>
<keyword evidence="4 12" id="KW-0560">Oxidoreductase</keyword>
<dbReference type="EC" id="1.5.1.3" evidence="1"/>
<comment type="similarity">
    <text evidence="6">Belongs to the short-chain dehydrogenases/reductases (SDR) family. FolM subfamily.</text>
</comment>
<proteinExistence type="inferred from homology"/>
<dbReference type="PROSITE" id="PS00061">
    <property type="entry name" value="ADH_SHORT"/>
    <property type="match status" value="1"/>
</dbReference>
<dbReference type="PANTHER" id="PTHR43639">
    <property type="entry name" value="OXIDOREDUCTASE, SHORT-CHAIN DEHYDROGENASE/REDUCTASE FAMILY (AFU_ORTHOLOGUE AFUA_5G02870)"/>
    <property type="match status" value="1"/>
</dbReference>
<name>A0ABV1RC16_9ALTE</name>
<sequence>MLENVVLITGAAQRVGLAAAKQLAQSDYPVVITYRTYKSGVDELKKLGVTCVQADFSTTGGIDAFNAWVKKHVSSLRAVVHNASAWQAENKSQISADILRKMYQIHVETPYLINLTLEPLLKAGNQLADIIHITDYTVEKGSDKHIAYCASKAALDNLTLSFAKRFAPEIKVNTIAPSLIVFNPEDDPEYREKTLKKSALGVEPGEQEVVNAIEFILNSGYMTGRQLKLDGGRHLI</sequence>
<evidence type="ECO:0000256" key="8">
    <source>
        <dbReference type="ARBA" id="ARBA00039631"/>
    </source>
</evidence>